<dbReference type="RefSeq" id="WP_279650215.1">
    <property type="nucleotide sequence ID" value="NZ_CP122539.1"/>
</dbReference>
<feature type="compositionally biased region" description="Polar residues" evidence="1">
    <location>
        <begin position="196"/>
        <end position="207"/>
    </location>
</feature>
<protein>
    <recommendedName>
        <fullName evidence="4">DUF4136 domain-containing protein</fullName>
    </recommendedName>
</protein>
<organism evidence="2 3">
    <name type="scientific">Tenacibaculum tangerinum</name>
    <dbReference type="NCBI Taxonomy" id="3038772"/>
    <lineage>
        <taxon>Bacteria</taxon>
        <taxon>Pseudomonadati</taxon>
        <taxon>Bacteroidota</taxon>
        <taxon>Flavobacteriia</taxon>
        <taxon>Flavobacteriales</taxon>
        <taxon>Flavobacteriaceae</taxon>
        <taxon>Tenacibaculum</taxon>
    </lineage>
</organism>
<dbReference type="Proteomes" id="UP001232001">
    <property type="component" value="Chromosome"/>
</dbReference>
<dbReference type="EMBL" id="CP122539">
    <property type="protein sequence ID" value="WGH74333.1"/>
    <property type="molecule type" value="Genomic_DNA"/>
</dbReference>
<evidence type="ECO:0000256" key="1">
    <source>
        <dbReference type="SAM" id="MobiDB-lite"/>
    </source>
</evidence>
<feature type="region of interest" description="Disordered" evidence="1">
    <location>
        <begin position="187"/>
        <end position="207"/>
    </location>
</feature>
<evidence type="ECO:0008006" key="4">
    <source>
        <dbReference type="Google" id="ProtNLM"/>
    </source>
</evidence>
<accession>A0ABY8KYL6</accession>
<gene>
    <name evidence="2" type="ORF">P8625_09415</name>
</gene>
<name>A0ABY8KYL6_9FLAO</name>
<sequence length="207" mass="23786">MKNYVLPLMAGAILCLVSCSQDKTEDVLVEKTVKTAKPKNLLMYKEMVAMLEHYDETRKPVLEKALGYEDTRINFYTIETLETYLEYMKKVSEEKGIKLTGINIVSASYPKTMERGTPDYQTVMFMPTTEIDGRNIAFSPEVSTENKIVTMKEMLGSYGYNWIYDSKEDYENRNNFPKSLKQNLLKRGEKVDEESMSGNLGQLTPPH</sequence>
<evidence type="ECO:0000313" key="2">
    <source>
        <dbReference type="EMBL" id="WGH74333.1"/>
    </source>
</evidence>
<keyword evidence="3" id="KW-1185">Reference proteome</keyword>
<reference evidence="2 3" key="1">
    <citation type="submission" date="2023-04" db="EMBL/GenBank/DDBJ databases">
        <title>Tenacibaculum tangerinum sp. nov., isolated from sea tidal flat of South Korea.</title>
        <authorList>
            <person name="Lee S.H."/>
            <person name="Kim J.-J."/>
        </authorList>
    </citation>
    <scope>NUCLEOTIDE SEQUENCE [LARGE SCALE GENOMIC DNA]</scope>
    <source>
        <strain evidence="2 3">GRR-S3-23</strain>
    </source>
</reference>
<proteinExistence type="predicted"/>
<evidence type="ECO:0000313" key="3">
    <source>
        <dbReference type="Proteomes" id="UP001232001"/>
    </source>
</evidence>